<dbReference type="PRINTS" id="PR00081">
    <property type="entry name" value="GDHRDH"/>
</dbReference>
<keyword evidence="3" id="KW-0560">Oxidoreductase</keyword>
<dbReference type="Gene3D" id="3.40.50.720">
    <property type="entry name" value="NAD(P)-binding Rossmann-like Domain"/>
    <property type="match status" value="1"/>
</dbReference>
<organism evidence="6">
    <name type="scientific">Streptomyces sp. NBC_00093</name>
    <dbReference type="NCBI Taxonomy" id="2975649"/>
    <lineage>
        <taxon>Bacteria</taxon>
        <taxon>Bacillati</taxon>
        <taxon>Actinomycetota</taxon>
        <taxon>Actinomycetes</taxon>
        <taxon>Kitasatosporales</taxon>
        <taxon>Streptomycetaceae</taxon>
        <taxon>Streptomyces</taxon>
    </lineage>
</organism>
<gene>
    <name evidence="6" type="ORF">OHA22_43460</name>
</gene>
<name>A0AAU2AD25_9ACTN</name>
<reference evidence="6" key="1">
    <citation type="submission" date="2022-10" db="EMBL/GenBank/DDBJ databases">
        <title>The complete genomes of actinobacterial strains from the NBC collection.</title>
        <authorList>
            <person name="Joergensen T.S."/>
            <person name="Alvarez Arevalo M."/>
            <person name="Sterndorff E.B."/>
            <person name="Faurdal D."/>
            <person name="Vuksanovic O."/>
            <person name="Mourched A.-S."/>
            <person name="Charusanti P."/>
            <person name="Shaw S."/>
            <person name="Blin K."/>
            <person name="Weber T."/>
        </authorList>
    </citation>
    <scope>NUCLEOTIDE SEQUENCE</scope>
    <source>
        <strain evidence="6">NBC_00093</strain>
    </source>
</reference>
<comment type="similarity">
    <text evidence="1 4">Belongs to the short-chain dehydrogenases/reductases (SDR) family.</text>
</comment>
<dbReference type="SMART" id="SM00822">
    <property type="entry name" value="PKS_KR"/>
    <property type="match status" value="1"/>
</dbReference>
<dbReference type="SUPFAM" id="SSF51735">
    <property type="entry name" value="NAD(P)-binding Rossmann-fold domains"/>
    <property type="match status" value="1"/>
</dbReference>
<dbReference type="AlphaFoldDB" id="A0AAU2AD25"/>
<protein>
    <submittedName>
        <fullName evidence="6">SDR family NAD(P)-dependent oxidoreductase</fullName>
    </submittedName>
</protein>
<proteinExistence type="inferred from homology"/>
<dbReference type="EMBL" id="CP108222">
    <property type="protein sequence ID" value="WTT21913.1"/>
    <property type="molecule type" value="Genomic_DNA"/>
</dbReference>
<dbReference type="InterPro" id="IPR057326">
    <property type="entry name" value="KR_dom"/>
</dbReference>
<evidence type="ECO:0000256" key="4">
    <source>
        <dbReference type="RuleBase" id="RU000363"/>
    </source>
</evidence>
<dbReference type="PANTHER" id="PTHR43391">
    <property type="entry name" value="RETINOL DEHYDROGENASE-RELATED"/>
    <property type="match status" value="1"/>
</dbReference>
<evidence type="ECO:0000256" key="1">
    <source>
        <dbReference type="ARBA" id="ARBA00006484"/>
    </source>
</evidence>
<feature type="domain" description="Ketoreductase" evidence="5">
    <location>
        <begin position="11"/>
        <end position="186"/>
    </location>
</feature>
<sequence>MSRATGTGKSRAVLITGGASGLGAALASRYAERGDRVLVTDLAAEAEVPAGARYQRLDITSPSDWAAALERVRVDLGGLDVLVNNAGIAAGGRVDRIDDTHWRRVLEVNVLGAVNGCRAFAPLLKAQGHGHVVNVASLAGLVHPAAMSSYDASKAAVVALSESLRHELGPWGVDVTVVCPSFFRTNLAASLGGEDPLMDQVAAKLISRAPLGAEEVAARVLRGVDARRFLLLPDRPARVAYWTKRLVRPLYDRQMFAAGAKIRRAELSDRTPTVSEEPV</sequence>
<dbReference type="PRINTS" id="PR00080">
    <property type="entry name" value="SDRFAMILY"/>
</dbReference>
<evidence type="ECO:0000259" key="5">
    <source>
        <dbReference type="SMART" id="SM00822"/>
    </source>
</evidence>
<dbReference type="InterPro" id="IPR036291">
    <property type="entry name" value="NAD(P)-bd_dom_sf"/>
</dbReference>
<keyword evidence="2" id="KW-0521">NADP</keyword>
<evidence type="ECO:0000256" key="3">
    <source>
        <dbReference type="ARBA" id="ARBA00023002"/>
    </source>
</evidence>
<dbReference type="InterPro" id="IPR002347">
    <property type="entry name" value="SDR_fam"/>
</dbReference>
<dbReference type="PANTHER" id="PTHR43391:SF14">
    <property type="entry name" value="DEHYDROGENASE_REDUCTASE SDR FAMILY PROTEIN 7-LIKE"/>
    <property type="match status" value="1"/>
</dbReference>
<dbReference type="Pfam" id="PF00106">
    <property type="entry name" value="adh_short"/>
    <property type="match status" value="1"/>
</dbReference>
<accession>A0AAU2AD25</accession>
<evidence type="ECO:0000256" key="2">
    <source>
        <dbReference type="ARBA" id="ARBA00022857"/>
    </source>
</evidence>
<evidence type="ECO:0000313" key="6">
    <source>
        <dbReference type="EMBL" id="WTT21913.1"/>
    </source>
</evidence>
<dbReference type="CDD" id="cd05233">
    <property type="entry name" value="SDR_c"/>
    <property type="match status" value="1"/>
</dbReference>
<dbReference type="GO" id="GO:0016491">
    <property type="term" value="F:oxidoreductase activity"/>
    <property type="evidence" value="ECO:0007669"/>
    <property type="project" value="UniProtKB-KW"/>
</dbReference>